<evidence type="ECO:0000313" key="2">
    <source>
        <dbReference type="EMBL" id="CAL1545074.1"/>
    </source>
</evidence>
<keyword evidence="3" id="KW-1185">Reference proteome</keyword>
<feature type="chain" id="PRO_5043898232" evidence="1">
    <location>
        <begin position="21"/>
        <end position="80"/>
    </location>
</feature>
<keyword evidence="1" id="KW-0732">Signal</keyword>
<evidence type="ECO:0000256" key="1">
    <source>
        <dbReference type="SAM" id="SignalP"/>
    </source>
</evidence>
<proteinExistence type="predicted"/>
<accession>A0AAV2IEE6</accession>
<name>A0AAV2IEE6_LYMST</name>
<evidence type="ECO:0000313" key="3">
    <source>
        <dbReference type="Proteomes" id="UP001497497"/>
    </source>
</evidence>
<dbReference type="Proteomes" id="UP001497497">
    <property type="component" value="Unassembled WGS sequence"/>
</dbReference>
<comment type="caution">
    <text evidence="2">The sequence shown here is derived from an EMBL/GenBank/DDBJ whole genome shotgun (WGS) entry which is preliminary data.</text>
</comment>
<sequence length="80" mass="8276">MKTMLCLVVVLIGAVHIAQSLPALGTCTLGIVNCFVEPCRFSKCAVEGATCGDDYCGGCNARWYVGGKEVTSQCAAVAEA</sequence>
<dbReference type="EMBL" id="CAXITT010000673">
    <property type="protein sequence ID" value="CAL1545074.1"/>
    <property type="molecule type" value="Genomic_DNA"/>
</dbReference>
<feature type="signal peptide" evidence="1">
    <location>
        <begin position="1"/>
        <end position="20"/>
    </location>
</feature>
<gene>
    <name evidence="2" type="ORF">GSLYS_00018557001</name>
</gene>
<reference evidence="2 3" key="1">
    <citation type="submission" date="2024-04" db="EMBL/GenBank/DDBJ databases">
        <authorList>
            <consortium name="Genoscope - CEA"/>
            <person name="William W."/>
        </authorList>
    </citation>
    <scope>NUCLEOTIDE SEQUENCE [LARGE SCALE GENOMIC DNA]</scope>
</reference>
<organism evidence="2 3">
    <name type="scientific">Lymnaea stagnalis</name>
    <name type="common">Great pond snail</name>
    <name type="synonym">Helix stagnalis</name>
    <dbReference type="NCBI Taxonomy" id="6523"/>
    <lineage>
        <taxon>Eukaryota</taxon>
        <taxon>Metazoa</taxon>
        <taxon>Spiralia</taxon>
        <taxon>Lophotrochozoa</taxon>
        <taxon>Mollusca</taxon>
        <taxon>Gastropoda</taxon>
        <taxon>Heterobranchia</taxon>
        <taxon>Euthyneura</taxon>
        <taxon>Panpulmonata</taxon>
        <taxon>Hygrophila</taxon>
        <taxon>Lymnaeoidea</taxon>
        <taxon>Lymnaeidae</taxon>
        <taxon>Lymnaea</taxon>
    </lineage>
</organism>
<protein>
    <submittedName>
        <fullName evidence="2">Uncharacterized protein</fullName>
    </submittedName>
</protein>
<dbReference type="AlphaFoldDB" id="A0AAV2IEE6"/>